<keyword evidence="10" id="KW-1185">Reference proteome</keyword>
<name>A0A1I8PB50_STOCA</name>
<evidence type="ECO:0000313" key="9">
    <source>
        <dbReference type="EnsemblMetazoa" id="SCAU006437-PF"/>
    </source>
</evidence>
<dbReference type="FunFam" id="3.30.930.10:FF:000078">
    <property type="entry name" value="Seryl-tRNA synthetase"/>
    <property type="match status" value="1"/>
</dbReference>
<dbReference type="PANTHER" id="PTHR11778">
    <property type="entry name" value="SERYL-TRNA SYNTHETASE"/>
    <property type="match status" value="1"/>
</dbReference>
<reference evidence="10" key="1">
    <citation type="submission" date="2015-05" db="EMBL/GenBank/DDBJ databases">
        <authorList>
            <person name="Wilson R.K."/>
            <person name="Warren W.C."/>
            <person name="Olafson P."/>
        </authorList>
    </citation>
    <scope>NUCLEOTIDE SEQUENCE [LARGE SCALE GENOMIC DNA]</scope>
    <source>
        <strain evidence="10">USDA</strain>
    </source>
</reference>
<keyword evidence="6" id="KW-0030">Aminoacyl-tRNA synthetase</keyword>
<keyword evidence="3" id="KW-0436">Ligase</keyword>
<keyword evidence="4" id="KW-0547">Nucleotide-binding</keyword>
<dbReference type="GO" id="GO:0004828">
    <property type="term" value="F:serine-tRNA ligase activity"/>
    <property type="evidence" value="ECO:0007669"/>
    <property type="project" value="UniProtKB-EC"/>
</dbReference>
<evidence type="ECO:0000313" key="10">
    <source>
        <dbReference type="Proteomes" id="UP000095300"/>
    </source>
</evidence>
<feature type="domain" description="Aminoacyl-transfer RNA synthetases class-II family profile" evidence="8">
    <location>
        <begin position="184"/>
        <end position="438"/>
    </location>
</feature>
<dbReference type="PROSITE" id="PS50862">
    <property type="entry name" value="AA_TRNA_LIGASE_II"/>
    <property type="match status" value="1"/>
</dbReference>
<dbReference type="GO" id="GO:0005524">
    <property type="term" value="F:ATP binding"/>
    <property type="evidence" value="ECO:0007669"/>
    <property type="project" value="UniProtKB-KW"/>
</dbReference>
<gene>
    <name evidence="9" type="primary">106084534</name>
</gene>
<accession>A0A1I8PB50</accession>
<dbReference type="InterPro" id="IPR002317">
    <property type="entry name" value="Ser-tRNA-ligase_type_1"/>
</dbReference>
<dbReference type="EnsemblMetazoa" id="SCAU006437-RF">
    <property type="protein sequence ID" value="SCAU006437-PF"/>
    <property type="gene ID" value="SCAU006437"/>
</dbReference>
<dbReference type="KEGG" id="scac:106084534"/>
<evidence type="ECO:0000256" key="7">
    <source>
        <dbReference type="ARBA" id="ARBA00031113"/>
    </source>
</evidence>
<dbReference type="Gene3D" id="3.30.930.10">
    <property type="entry name" value="Bira Bifunctional Protein, Domain 2"/>
    <property type="match status" value="1"/>
</dbReference>
<evidence type="ECO:0000256" key="6">
    <source>
        <dbReference type="ARBA" id="ARBA00023146"/>
    </source>
</evidence>
<dbReference type="InterPro" id="IPR002314">
    <property type="entry name" value="aa-tRNA-synt_IIb"/>
</dbReference>
<protein>
    <recommendedName>
        <fullName evidence="2">serine--tRNA ligase</fullName>
        <ecNumber evidence="2">6.1.1.11</ecNumber>
    </recommendedName>
    <alternativeName>
        <fullName evidence="7">Seryl-tRNA synthetase</fullName>
    </alternativeName>
</protein>
<dbReference type="VEuPathDB" id="VectorBase:SCAU006437"/>
<reference evidence="9" key="2">
    <citation type="submission" date="2020-05" db="UniProtKB">
        <authorList>
            <consortium name="EnsemblMetazoa"/>
        </authorList>
    </citation>
    <scope>IDENTIFICATION</scope>
    <source>
        <strain evidence="9">USDA</strain>
    </source>
</reference>
<dbReference type="GO" id="GO:0006434">
    <property type="term" value="P:seryl-tRNA aminoacylation"/>
    <property type="evidence" value="ECO:0007669"/>
    <property type="project" value="InterPro"/>
</dbReference>
<dbReference type="PRINTS" id="PR00981">
    <property type="entry name" value="TRNASYNTHSER"/>
</dbReference>
<dbReference type="EC" id="6.1.1.11" evidence="2"/>
<dbReference type="EnsemblMetazoa" id="SCAU006437-RE">
    <property type="protein sequence ID" value="SCAU006437-PE"/>
    <property type="gene ID" value="SCAU006437"/>
</dbReference>
<dbReference type="SUPFAM" id="SSF55681">
    <property type="entry name" value="Class II aaRS and biotin synthetases"/>
    <property type="match status" value="1"/>
</dbReference>
<evidence type="ECO:0000256" key="4">
    <source>
        <dbReference type="ARBA" id="ARBA00022741"/>
    </source>
</evidence>
<evidence type="ECO:0000256" key="2">
    <source>
        <dbReference type="ARBA" id="ARBA00012840"/>
    </source>
</evidence>
<organism evidence="9 10">
    <name type="scientific">Stomoxys calcitrans</name>
    <name type="common">Stable fly</name>
    <name type="synonym">Conops calcitrans</name>
    <dbReference type="NCBI Taxonomy" id="35570"/>
    <lineage>
        <taxon>Eukaryota</taxon>
        <taxon>Metazoa</taxon>
        <taxon>Ecdysozoa</taxon>
        <taxon>Arthropoda</taxon>
        <taxon>Hexapoda</taxon>
        <taxon>Insecta</taxon>
        <taxon>Pterygota</taxon>
        <taxon>Neoptera</taxon>
        <taxon>Endopterygota</taxon>
        <taxon>Diptera</taxon>
        <taxon>Brachycera</taxon>
        <taxon>Muscomorpha</taxon>
        <taxon>Muscoidea</taxon>
        <taxon>Muscidae</taxon>
        <taxon>Stomoxys</taxon>
    </lineage>
</organism>
<evidence type="ECO:0000256" key="5">
    <source>
        <dbReference type="ARBA" id="ARBA00022840"/>
    </source>
</evidence>
<comment type="similarity">
    <text evidence="1">Belongs to the class-II aminoacyl-tRNA synthetase family. Type-1 seryl-tRNA synthetase subfamily.</text>
</comment>
<sequence>MEVLRKIGNSYAARRQQDHPVLCNWSIALVIPTPRCAKIQRFNLMKIPLRSFCAKPVCAIIPEDLHHYGSTSNLDKMEQNVLLRKGSNNIPVIRELIKKLDMKNDSDVAKLKGELSKLPNLTHPRIVNYGDEPKELEQFSPSDSFPTHATEFSEVAKYMNIFRMDHLGNYTGHKSYYLFGKLAELEQAIKEYTVQQLLQNNFSLISVPDILPKEVIEGCGMNTDGERTQVYKLDSGLCLSGTSEMALAGFFENQVLEEKQLPIKVAAVSRCYRAETSGLNEEKGIYRVHQFTKVEMFAICAESQSEDVLELFKDLQLENFKKLNLKIRLLDMPPSELGAPAYQKYDIEAWMPGRKVWGEISSSSNCTDYQAKRLNIRYKTDKGETKFAHTVNGTAAAIPRLLIAILESNQVDKNSIEIPNVLGEYMKNCSITKDKLIPEIKLLKHLKHDI</sequence>
<dbReference type="OrthoDB" id="10264585at2759"/>
<dbReference type="InterPro" id="IPR006195">
    <property type="entry name" value="aa-tRNA-synth_II"/>
</dbReference>
<dbReference type="Proteomes" id="UP000095300">
    <property type="component" value="Unassembled WGS sequence"/>
</dbReference>
<dbReference type="STRING" id="35570.A0A1I8PB50"/>
<dbReference type="Pfam" id="PF00587">
    <property type="entry name" value="tRNA-synt_2b"/>
    <property type="match status" value="1"/>
</dbReference>
<evidence type="ECO:0000259" key="8">
    <source>
        <dbReference type="PROSITE" id="PS50862"/>
    </source>
</evidence>
<dbReference type="InterPro" id="IPR045864">
    <property type="entry name" value="aa-tRNA-synth_II/BPL/LPL"/>
</dbReference>
<dbReference type="AlphaFoldDB" id="A0A1I8PB50"/>
<proteinExistence type="inferred from homology"/>
<keyword evidence="5" id="KW-0067">ATP-binding</keyword>
<evidence type="ECO:0000256" key="1">
    <source>
        <dbReference type="ARBA" id="ARBA00010728"/>
    </source>
</evidence>
<evidence type="ECO:0000256" key="3">
    <source>
        <dbReference type="ARBA" id="ARBA00022598"/>
    </source>
</evidence>